<dbReference type="Pfam" id="PF03732">
    <property type="entry name" value="Retrotrans_gag"/>
    <property type="match status" value="1"/>
</dbReference>
<feature type="compositionally biased region" description="Basic and acidic residues" evidence="1">
    <location>
        <begin position="253"/>
        <end position="263"/>
    </location>
</feature>
<dbReference type="PANTHER" id="PTHR48202:SF1">
    <property type="entry name" value="ALPHA_BETA-HYDROLASES SUPERFAMILY PROTEIN"/>
    <property type="match status" value="1"/>
</dbReference>
<dbReference type="InterPro" id="IPR005162">
    <property type="entry name" value="Retrotrans_gag_dom"/>
</dbReference>
<keyword evidence="3" id="KW-0378">Hydrolase</keyword>
<comment type="caution">
    <text evidence="3">The sequence shown here is derived from an EMBL/GenBank/DDBJ whole genome shotgun (WGS) entry which is preliminary data.</text>
</comment>
<keyword evidence="4" id="KW-1185">Reference proteome</keyword>
<dbReference type="AlphaFoldDB" id="A0A7J0EK95"/>
<name>A0A7J0EK95_9ERIC</name>
<dbReference type="OrthoDB" id="1747059at2759"/>
<dbReference type="Proteomes" id="UP000585474">
    <property type="component" value="Unassembled WGS sequence"/>
</dbReference>
<dbReference type="PANTHER" id="PTHR48202">
    <property type="entry name" value="ALPHA/BETA-HYDROLASES SUPERFAMILY PROTEIN"/>
    <property type="match status" value="1"/>
</dbReference>
<sequence length="492" mass="54229">MFRLCDRYRCSLSSSSSSSSHNSLDYPKEAIKNPQQVPPPPPSRPPILHRHPPPLSPLSRLSLIALSATLVSIVAASYALLTTNTETESDKKLGQIYADIEHAIDRSNESFRRIVNRMKQTEVAAAVLWKSLRSVLSSANHEVRSGFEFRVAAFLADIAAANGSRRAPIVGAGGGAVVDCLLETVAVFGDNNGTQAEAARALAYLIADPNVAEAVLGRPRAVPYLLRKDESVVLNSTNVFTALGTLRKKKFEKEQGSLKNKQEEEPEKQPGSMETQGKSNVEFRNEVSEAIARHESSFDQIHDTLQTVLTELQSLRVQLASFHLEGIALQWLRWLTKFKGPLTWDELTKAVLLRFGPTEYKDPSEALTRLKQTSTVAAYQETFEKLSHRVDGLPKNYLIGCFIAGLRDNIRLDVKIKQPRTLADITGVARLIEERNSLQRRWSSSSHTPGAIVTPKPTPNNAAGILGPPPAQKLITTPNSFRKIISQGMRTS</sequence>
<dbReference type="InterPro" id="IPR011989">
    <property type="entry name" value="ARM-like"/>
</dbReference>
<protein>
    <submittedName>
        <fullName evidence="3">Alpha/beta-Hydrolases superfamily protein</fullName>
    </submittedName>
</protein>
<proteinExistence type="predicted"/>
<organism evidence="3 4">
    <name type="scientific">Actinidia rufa</name>
    <dbReference type="NCBI Taxonomy" id="165716"/>
    <lineage>
        <taxon>Eukaryota</taxon>
        <taxon>Viridiplantae</taxon>
        <taxon>Streptophyta</taxon>
        <taxon>Embryophyta</taxon>
        <taxon>Tracheophyta</taxon>
        <taxon>Spermatophyta</taxon>
        <taxon>Magnoliopsida</taxon>
        <taxon>eudicotyledons</taxon>
        <taxon>Gunneridae</taxon>
        <taxon>Pentapetalae</taxon>
        <taxon>asterids</taxon>
        <taxon>Ericales</taxon>
        <taxon>Actinidiaceae</taxon>
        <taxon>Actinidia</taxon>
    </lineage>
</organism>
<feature type="domain" description="Retrotransposon gag" evidence="2">
    <location>
        <begin position="318"/>
        <end position="408"/>
    </location>
</feature>
<evidence type="ECO:0000313" key="4">
    <source>
        <dbReference type="Proteomes" id="UP000585474"/>
    </source>
</evidence>
<feature type="region of interest" description="Disordered" evidence="1">
    <location>
        <begin position="253"/>
        <end position="280"/>
    </location>
</feature>
<dbReference type="Gene3D" id="1.25.10.10">
    <property type="entry name" value="Leucine-rich Repeat Variant"/>
    <property type="match status" value="1"/>
</dbReference>
<gene>
    <name evidence="3" type="ORF">Acr_05g0005230</name>
</gene>
<reference evidence="3 4" key="1">
    <citation type="submission" date="2019-07" db="EMBL/GenBank/DDBJ databases">
        <title>De Novo Assembly of kiwifruit Actinidia rufa.</title>
        <authorList>
            <person name="Sugita-Konishi S."/>
            <person name="Sato K."/>
            <person name="Mori E."/>
            <person name="Abe Y."/>
            <person name="Kisaki G."/>
            <person name="Hamano K."/>
            <person name="Suezawa K."/>
            <person name="Otani M."/>
            <person name="Fukuda T."/>
            <person name="Manabe T."/>
            <person name="Gomi K."/>
            <person name="Tabuchi M."/>
            <person name="Akimitsu K."/>
            <person name="Kataoka I."/>
        </authorList>
    </citation>
    <scope>NUCLEOTIDE SEQUENCE [LARGE SCALE GENOMIC DNA]</scope>
    <source>
        <strain evidence="4">cv. Fuchu</strain>
    </source>
</reference>
<accession>A0A7J0EK95</accession>
<dbReference type="GO" id="GO:0016787">
    <property type="term" value="F:hydrolase activity"/>
    <property type="evidence" value="ECO:0007669"/>
    <property type="project" value="UniProtKB-KW"/>
</dbReference>
<evidence type="ECO:0000313" key="3">
    <source>
        <dbReference type="EMBL" id="GFY86884.1"/>
    </source>
</evidence>
<feature type="compositionally biased region" description="Low complexity" evidence="1">
    <location>
        <begin position="11"/>
        <end position="20"/>
    </location>
</feature>
<feature type="compositionally biased region" description="Pro residues" evidence="1">
    <location>
        <begin position="36"/>
        <end position="45"/>
    </location>
</feature>
<evidence type="ECO:0000256" key="1">
    <source>
        <dbReference type="SAM" id="MobiDB-lite"/>
    </source>
</evidence>
<dbReference type="EMBL" id="BJWL01000005">
    <property type="protein sequence ID" value="GFY86884.1"/>
    <property type="molecule type" value="Genomic_DNA"/>
</dbReference>
<feature type="region of interest" description="Disordered" evidence="1">
    <location>
        <begin position="11"/>
        <end position="52"/>
    </location>
</feature>
<evidence type="ECO:0000259" key="2">
    <source>
        <dbReference type="Pfam" id="PF03732"/>
    </source>
</evidence>